<evidence type="ECO:0000313" key="2">
    <source>
        <dbReference type="EMBL" id="POP51569.1"/>
    </source>
</evidence>
<evidence type="ECO:0000256" key="1">
    <source>
        <dbReference type="SAM" id="SignalP"/>
    </source>
</evidence>
<accession>A0A2S4HCA6</accession>
<name>A0A2S4HCA6_9GAMM</name>
<feature type="chain" id="PRO_5015641356" evidence="1">
    <location>
        <begin position="23"/>
        <end position="256"/>
    </location>
</feature>
<proteinExistence type="predicted"/>
<dbReference type="RefSeq" id="WP_103685611.1">
    <property type="nucleotide sequence ID" value="NZ_PQGG01000038.1"/>
</dbReference>
<protein>
    <submittedName>
        <fullName evidence="2">TIGR03759 family integrating conjugative element protein</fullName>
    </submittedName>
</protein>
<sequence length="256" mass="28484">MQLKHASSLLIAGCLVTSLALANPTYSTNQGSEAVKTDLRGSSSKLSEFDKAEARKWSLTDSDWLKYKQIMSGPRGTWSPGLDPITALGVSETDPRERKRYADIWMKVETRRIELELAFEKERMLAAKRLHGDAKAIENQAWIDEWNRKQNAVQTIVNLFVDPGCKEQCEDVAKAVLSSVSTTSKLDIYFKPGSTEGEAAEWAAHFNIDPKVVASRRITLNLKGPKLRTFKIDVNNLPQVRVEDVKTGAVTDTFGG</sequence>
<evidence type="ECO:0000313" key="3">
    <source>
        <dbReference type="Proteomes" id="UP000237222"/>
    </source>
</evidence>
<gene>
    <name evidence="2" type="ORF">C0068_16670</name>
</gene>
<dbReference type="EMBL" id="PQGG01000038">
    <property type="protein sequence ID" value="POP51569.1"/>
    <property type="molecule type" value="Genomic_DNA"/>
</dbReference>
<dbReference type="Proteomes" id="UP000237222">
    <property type="component" value="Unassembled WGS sequence"/>
</dbReference>
<organism evidence="2 3">
    <name type="scientific">Zhongshania marina</name>
    <dbReference type="NCBI Taxonomy" id="2304603"/>
    <lineage>
        <taxon>Bacteria</taxon>
        <taxon>Pseudomonadati</taxon>
        <taxon>Pseudomonadota</taxon>
        <taxon>Gammaproteobacteria</taxon>
        <taxon>Cellvibrionales</taxon>
        <taxon>Spongiibacteraceae</taxon>
        <taxon>Zhongshania</taxon>
    </lineage>
</organism>
<dbReference type="OrthoDB" id="8442378at2"/>
<comment type="caution">
    <text evidence="2">The sequence shown here is derived from an EMBL/GenBank/DDBJ whole genome shotgun (WGS) entry which is preliminary data.</text>
</comment>
<dbReference type="AlphaFoldDB" id="A0A2S4HCA6"/>
<dbReference type="InterPro" id="IPR022293">
    <property type="entry name" value="Integrating-conj_element"/>
</dbReference>
<reference evidence="2" key="1">
    <citation type="submission" date="2018-01" db="EMBL/GenBank/DDBJ databases">
        <authorList>
            <person name="Yu X.-D."/>
        </authorList>
    </citation>
    <scope>NUCLEOTIDE SEQUENCE</scope>
    <source>
        <strain evidence="2">ZX-21</strain>
    </source>
</reference>
<keyword evidence="1" id="KW-0732">Signal</keyword>
<dbReference type="NCBIfam" id="TIGR03759">
    <property type="entry name" value="conj_TIGR03759"/>
    <property type="match status" value="1"/>
</dbReference>
<feature type="signal peptide" evidence="1">
    <location>
        <begin position="1"/>
        <end position="22"/>
    </location>
</feature>